<sequence length="95" mass="10418">MSRATRFLALAIPLTVAYLLALLGVLPVPLIDSHHASLLLPVIPWWLLVSFGSYSLGSLGMGLLKFRDCPEAYNELLLEISQAKNQLRDQGVSVD</sequence>
<dbReference type="GO" id="GO:0006506">
    <property type="term" value="P:GPI anchor biosynthetic process"/>
    <property type="evidence" value="ECO:0007669"/>
    <property type="project" value="TreeGrafter"/>
</dbReference>
<comment type="similarity">
    <text evidence="2 7">Belongs to the DPM3 family.</text>
</comment>
<comment type="caution">
    <text evidence="7">Lacks conserved residue(s) required for the propagation of feature annotation.</text>
</comment>
<comment type="caution">
    <text evidence="8">The sequence shown here is derived from an EMBL/GenBank/DDBJ whole genome shotgun (WGS) entry which is preliminary data.</text>
</comment>
<dbReference type="Pfam" id="PF08285">
    <property type="entry name" value="DPM3"/>
    <property type="match status" value="1"/>
</dbReference>
<comment type="pathway">
    <text evidence="7">Protein modification; protein glycosylation.</text>
</comment>
<feature type="transmembrane region" description="Helical" evidence="7">
    <location>
        <begin position="43"/>
        <end position="64"/>
    </location>
</feature>
<evidence type="ECO:0000256" key="4">
    <source>
        <dbReference type="ARBA" id="ARBA00022824"/>
    </source>
</evidence>
<comment type="subunit">
    <text evidence="7">Component of the dolichol-phosphate mannose (DPM) synthase complex.</text>
</comment>
<evidence type="ECO:0000256" key="3">
    <source>
        <dbReference type="ARBA" id="ARBA00022692"/>
    </source>
</evidence>
<evidence type="ECO:0000313" key="9">
    <source>
        <dbReference type="Proteomes" id="UP000620104"/>
    </source>
</evidence>
<evidence type="ECO:0000256" key="5">
    <source>
        <dbReference type="ARBA" id="ARBA00022989"/>
    </source>
</evidence>
<keyword evidence="9" id="KW-1185">Reference proteome</keyword>
<dbReference type="PANTHER" id="PTHR16433">
    <property type="entry name" value="DOLICHOL-PHOSPHATE MANNOSYLTRANSFERASE SUBUNIT 3"/>
    <property type="match status" value="1"/>
</dbReference>
<proteinExistence type="inferred from homology"/>
<dbReference type="PANTHER" id="PTHR16433:SF0">
    <property type="entry name" value="DOLICHOL-PHOSPHATE MANNOSYLTRANSFERASE SUBUNIT 3"/>
    <property type="match status" value="1"/>
</dbReference>
<dbReference type="OrthoDB" id="2014333at2759"/>
<reference evidence="8" key="1">
    <citation type="submission" date="2020-07" db="EMBL/GenBank/DDBJ databases">
        <title>Draft Genome Sequence of a Deep-Sea Yeast, Naganishia (Cryptococcus) liquefaciens strain N6.</title>
        <authorList>
            <person name="Han Y.W."/>
            <person name="Kajitani R."/>
            <person name="Morimoto H."/>
            <person name="Parhat M."/>
            <person name="Tsubouchi H."/>
            <person name="Bakenova O."/>
            <person name="Ogata M."/>
            <person name="Argunhan B."/>
            <person name="Aoki R."/>
            <person name="Kajiwara S."/>
            <person name="Itoh T."/>
            <person name="Iwasaki H."/>
        </authorList>
    </citation>
    <scope>NUCLEOTIDE SEQUENCE</scope>
    <source>
        <strain evidence="8">N6</strain>
    </source>
</reference>
<evidence type="ECO:0000256" key="1">
    <source>
        <dbReference type="ARBA" id="ARBA00004477"/>
    </source>
</evidence>
<dbReference type="InterPro" id="IPR013174">
    <property type="entry name" value="DPM3"/>
</dbReference>
<evidence type="ECO:0000256" key="7">
    <source>
        <dbReference type="RuleBase" id="RU365085"/>
    </source>
</evidence>
<dbReference type="AlphaFoldDB" id="A0A8H3YCF7"/>
<keyword evidence="4 7" id="KW-0256">Endoplasmic reticulum</keyword>
<dbReference type="UniPathway" id="UPA00378"/>
<evidence type="ECO:0000313" key="8">
    <source>
        <dbReference type="EMBL" id="GHJ84143.1"/>
    </source>
</evidence>
<comment type="subcellular location">
    <subcellularLocation>
        <location evidence="1 7">Endoplasmic reticulum membrane</location>
        <topology evidence="1 7">Multi-pass membrane protein</topology>
    </subcellularLocation>
</comment>
<keyword evidence="5 7" id="KW-1133">Transmembrane helix</keyword>
<dbReference type="EMBL" id="BLZA01000007">
    <property type="protein sequence ID" value="GHJ84143.1"/>
    <property type="molecule type" value="Genomic_DNA"/>
</dbReference>
<evidence type="ECO:0000256" key="2">
    <source>
        <dbReference type="ARBA" id="ARBA00010430"/>
    </source>
</evidence>
<keyword evidence="3 7" id="KW-0812">Transmembrane</keyword>
<keyword evidence="6 7" id="KW-0472">Membrane</keyword>
<dbReference type="Proteomes" id="UP000620104">
    <property type="component" value="Unassembled WGS sequence"/>
</dbReference>
<dbReference type="GO" id="GO:0005789">
    <property type="term" value="C:endoplasmic reticulum membrane"/>
    <property type="evidence" value="ECO:0007669"/>
    <property type="project" value="UniProtKB-SubCell"/>
</dbReference>
<evidence type="ECO:0000256" key="6">
    <source>
        <dbReference type="ARBA" id="ARBA00023136"/>
    </source>
</evidence>
<name>A0A8H3YCF7_9TREE</name>
<dbReference type="GO" id="GO:0033185">
    <property type="term" value="C:dolichol-phosphate-mannose synthase complex"/>
    <property type="evidence" value="ECO:0007669"/>
    <property type="project" value="TreeGrafter"/>
</dbReference>
<accession>A0A8H3YCF7</accession>
<organism evidence="8 9">
    <name type="scientific">Naganishia liquefaciens</name>
    <dbReference type="NCBI Taxonomy" id="104408"/>
    <lineage>
        <taxon>Eukaryota</taxon>
        <taxon>Fungi</taxon>
        <taxon>Dikarya</taxon>
        <taxon>Basidiomycota</taxon>
        <taxon>Agaricomycotina</taxon>
        <taxon>Tremellomycetes</taxon>
        <taxon>Filobasidiales</taxon>
        <taxon>Filobasidiaceae</taxon>
        <taxon>Naganishia</taxon>
    </lineage>
</organism>
<protein>
    <recommendedName>
        <fullName evidence="7">Dolichol-phosphate mannosyltransferase subunit 3</fullName>
    </recommendedName>
</protein>
<gene>
    <name evidence="8" type="ORF">NliqN6_0545</name>
</gene>
<comment type="function">
    <text evidence="7">Stabilizer subunit of the dolichol-phosphate mannose (DPM) synthase complex; tethers catalytic subunit to the ER.</text>
</comment>